<dbReference type="SFLD" id="SFLDS00003">
    <property type="entry name" value="Haloacid_Dehalogenase"/>
    <property type="match status" value="1"/>
</dbReference>
<dbReference type="InterPro" id="IPR006379">
    <property type="entry name" value="HAD-SF_hydro_IIB"/>
</dbReference>
<name>A0A7W4V310_9MICO</name>
<reference evidence="1 2" key="1">
    <citation type="submission" date="2020-08" db="EMBL/GenBank/DDBJ databases">
        <title>Sequencing the genomes of 1000 actinobacteria strains.</title>
        <authorList>
            <person name="Klenk H.-P."/>
        </authorList>
    </citation>
    <scope>NUCLEOTIDE SEQUENCE [LARGE SCALE GENOMIC DNA]</scope>
    <source>
        <strain evidence="1 2">DSM 27099</strain>
    </source>
</reference>
<dbReference type="SFLD" id="SFLDG01140">
    <property type="entry name" value="C2.B:_Phosphomannomutase_and_P"/>
    <property type="match status" value="1"/>
</dbReference>
<dbReference type="Gene3D" id="3.40.50.1000">
    <property type="entry name" value="HAD superfamily/HAD-like"/>
    <property type="match status" value="1"/>
</dbReference>
<dbReference type="NCBIfam" id="TIGR01484">
    <property type="entry name" value="HAD-SF-IIB"/>
    <property type="match status" value="1"/>
</dbReference>
<evidence type="ECO:0000313" key="2">
    <source>
        <dbReference type="Proteomes" id="UP000529310"/>
    </source>
</evidence>
<dbReference type="RefSeq" id="WP_165141342.1">
    <property type="nucleotide sequence ID" value="NZ_CP049255.1"/>
</dbReference>
<dbReference type="SUPFAM" id="SSF56784">
    <property type="entry name" value="HAD-like"/>
    <property type="match status" value="1"/>
</dbReference>
<proteinExistence type="predicted"/>
<dbReference type="InterPro" id="IPR023214">
    <property type="entry name" value="HAD_sf"/>
</dbReference>
<organism evidence="1 2">
    <name type="scientific">Microbacterium endophyticum</name>
    <dbReference type="NCBI Taxonomy" id="1526412"/>
    <lineage>
        <taxon>Bacteria</taxon>
        <taxon>Bacillati</taxon>
        <taxon>Actinomycetota</taxon>
        <taxon>Actinomycetes</taxon>
        <taxon>Micrococcales</taxon>
        <taxon>Microbacteriaceae</taxon>
        <taxon>Microbacterium</taxon>
    </lineage>
</organism>
<dbReference type="InterPro" id="IPR000150">
    <property type="entry name" value="Cof"/>
</dbReference>
<dbReference type="PANTHER" id="PTHR10000">
    <property type="entry name" value="PHOSPHOSERINE PHOSPHATASE"/>
    <property type="match status" value="1"/>
</dbReference>
<gene>
    <name evidence="1" type="ORF">FHX49_001510</name>
</gene>
<protein>
    <recommendedName>
        <fullName evidence="3">HAD family hydrolase</fullName>
    </recommendedName>
</protein>
<keyword evidence="2" id="KW-1185">Reference proteome</keyword>
<dbReference type="NCBIfam" id="TIGR00099">
    <property type="entry name" value="Cof-subfamily"/>
    <property type="match status" value="1"/>
</dbReference>
<dbReference type="Pfam" id="PF08282">
    <property type="entry name" value="Hydrolase_3"/>
    <property type="match status" value="1"/>
</dbReference>
<sequence length="276" mass="30370">MTYLADAEALAARTPDIRLVAVDMDGTLLDENGVVPPGLWPMLKRLADRGIAFAPASGRQYATLRREFEGHSDGMVFIAENGTFVLRGEDEVSSAPMDRAFVDDLVRHLRDSPHDIGVVVCGKESAYIERDDEAFRSEASKYYARLEVVPDVIDVHDDVLKIAVFDFGHAEETTAPALEHLRATHQVVVSGEHWVDVMNAGVNKGNALRRLQDVLGVTPAQTVVFGDYLNDLEMMDAADHSFAMANAHPLIAERARYRAPSNRDHGVIAVLELLVP</sequence>
<dbReference type="InterPro" id="IPR036412">
    <property type="entry name" value="HAD-like_sf"/>
</dbReference>
<dbReference type="AlphaFoldDB" id="A0A7W4V310"/>
<dbReference type="Gene3D" id="3.30.1240.10">
    <property type="match status" value="1"/>
</dbReference>
<dbReference type="PANTHER" id="PTHR10000:SF53">
    <property type="entry name" value="5-AMINO-6-(5-PHOSPHO-D-RIBITYLAMINO)URACIL PHOSPHATASE YBJI-RELATED"/>
    <property type="match status" value="1"/>
</dbReference>
<comment type="caution">
    <text evidence="1">The sequence shown here is derived from an EMBL/GenBank/DDBJ whole genome shotgun (WGS) entry which is preliminary data.</text>
</comment>
<evidence type="ECO:0000313" key="1">
    <source>
        <dbReference type="EMBL" id="MBB2975943.1"/>
    </source>
</evidence>
<dbReference type="GO" id="GO:0016791">
    <property type="term" value="F:phosphatase activity"/>
    <property type="evidence" value="ECO:0007669"/>
    <property type="project" value="UniProtKB-ARBA"/>
</dbReference>
<dbReference type="GO" id="GO:0000287">
    <property type="term" value="F:magnesium ion binding"/>
    <property type="evidence" value="ECO:0007669"/>
    <property type="project" value="TreeGrafter"/>
</dbReference>
<accession>A0A7W4V310</accession>
<dbReference type="EMBL" id="JACHWQ010000003">
    <property type="protein sequence ID" value="MBB2975943.1"/>
    <property type="molecule type" value="Genomic_DNA"/>
</dbReference>
<dbReference type="GO" id="GO:0005829">
    <property type="term" value="C:cytosol"/>
    <property type="evidence" value="ECO:0007669"/>
    <property type="project" value="TreeGrafter"/>
</dbReference>
<evidence type="ECO:0008006" key="3">
    <source>
        <dbReference type="Google" id="ProtNLM"/>
    </source>
</evidence>
<dbReference type="Proteomes" id="UP000529310">
    <property type="component" value="Unassembled WGS sequence"/>
</dbReference>
<dbReference type="CDD" id="cd07518">
    <property type="entry name" value="HAD_YbiV-Like"/>
    <property type="match status" value="1"/>
</dbReference>